<reference evidence="4" key="1">
    <citation type="submission" date="2016-03" db="EMBL/GenBank/DDBJ databases">
        <title>Mechanisms controlling the formation of the plant cell surface in tip-growing cells are functionally conserved among land plants.</title>
        <authorList>
            <person name="Honkanen S."/>
            <person name="Jones V.A."/>
            <person name="Morieri G."/>
            <person name="Champion C."/>
            <person name="Hetherington A.J."/>
            <person name="Kelly S."/>
            <person name="Saint-Marcoux D."/>
            <person name="Proust H."/>
            <person name="Prescott H."/>
            <person name="Dolan L."/>
        </authorList>
    </citation>
    <scope>NUCLEOTIDE SEQUENCE [LARGE SCALE GENOMIC DNA]</scope>
    <source>
        <tissue evidence="4">Whole gametophyte</tissue>
    </source>
</reference>
<dbReference type="SUPFAM" id="SSF56801">
    <property type="entry name" value="Acetyl-CoA synthetase-like"/>
    <property type="match status" value="1"/>
</dbReference>
<protein>
    <recommendedName>
        <fullName evidence="6">AMP-dependent synthetase/ligase domain-containing protein</fullName>
    </recommendedName>
</protein>
<dbReference type="CDD" id="cd05941">
    <property type="entry name" value="MCS"/>
    <property type="match status" value="1"/>
</dbReference>
<evidence type="ECO:0000313" key="4">
    <source>
        <dbReference type="EMBL" id="OAE34400.1"/>
    </source>
</evidence>
<dbReference type="Pfam" id="PF13193">
    <property type="entry name" value="AMP-binding_C"/>
    <property type="match status" value="1"/>
</dbReference>
<evidence type="ECO:0008006" key="6">
    <source>
        <dbReference type="Google" id="ProtNLM"/>
    </source>
</evidence>
<dbReference type="PANTHER" id="PTHR43201">
    <property type="entry name" value="ACYL-COA SYNTHETASE"/>
    <property type="match status" value="1"/>
</dbReference>
<dbReference type="PANTHER" id="PTHR43201:SF8">
    <property type="entry name" value="ACYL-COA SYNTHETASE FAMILY MEMBER 3"/>
    <property type="match status" value="1"/>
</dbReference>
<proteinExistence type="inferred from homology"/>
<dbReference type="InterPro" id="IPR000873">
    <property type="entry name" value="AMP-dep_synth/lig_dom"/>
</dbReference>
<dbReference type="Gene3D" id="3.30.300.30">
    <property type="match status" value="1"/>
</dbReference>
<evidence type="ECO:0000256" key="1">
    <source>
        <dbReference type="ARBA" id="ARBA00006432"/>
    </source>
</evidence>
<dbReference type="InterPro" id="IPR042099">
    <property type="entry name" value="ANL_N_sf"/>
</dbReference>
<feature type="domain" description="AMP-dependent synthetase/ligase" evidence="2">
    <location>
        <begin position="11"/>
        <end position="398"/>
    </location>
</feature>
<dbReference type="InterPro" id="IPR045851">
    <property type="entry name" value="AMP-bd_C_sf"/>
</dbReference>
<dbReference type="Pfam" id="PF00501">
    <property type="entry name" value="AMP-binding"/>
    <property type="match status" value="1"/>
</dbReference>
<gene>
    <name evidence="4" type="ORF">AXG93_4875s1190</name>
</gene>
<dbReference type="Gene3D" id="3.40.50.12780">
    <property type="entry name" value="N-terminal domain of ligase-like"/>
    <property type="match status" value="1"/>
</dbReference>
<sequence length="602" mass="65894">MQVISAVCKSVTVAPEKIAVTTGDEFFSFAELLRSAQSVSHLLEDKYKHHDHSAAEEVRSDLIGARIGIIARPCAEFVAAVWGSWLNGYVVVPLALNFPEAELLHVITDAQISAILTTPDSVGAVANLVGNSSAELYLLPPVESARGRDEFESPNVGVDELVADVRSRISAVADDAAALIIYTSGTTGRPKGVVHTHAGLGAQVRMISEAWDCTAEDRFLHCLPLHHVHGLINALLTPLYVGATIDLMPKFSTSGVWQRWRHCYPIDGPSAESPITLFTGVPTMYVRLLQGYAAMDAEARKASAHAAKQLRVMLCASSALPEPVMDEWESLTGHRLVERYGMTEFGMGLSNPLHGEKKPGFVGMPLPGIEIRIDDSESDVRGVGELLFKSPSMFREYWRQPQVTHDSFTEDGFFKTGDTVTMKDGYIKILGRSSIDILMVGGFKLSALEIEAVLLDHPAIAECAVFGLPDEEYGEIVCAVVVPPAADVTDSAVDPKPRLSLKLLQTWALERIAAYKVPKKLVIWERMPRNAMGKKHSAAPSWAFFGWTCNAKVVNSSSDEGRMDFMYFSMGKDWLHYLNLLKNPKHDETNVSAGVFATFVPK</sequence>
<name>A0A176WMM7_MARPO</name>
<evidence type="ECO:0000259" key="3">
    <source>
        <dbReference type="Pfam" id="PF13193"/>
    </source>
</evidence>
<dbReference type="GO" id="GO:0031956">
    <property type="term" value="F:medium-chain fatty acid-CoA ligase activity"/>
    <property type="evidence" value="ECO:0007669"/>
    <property type="project" value="TreeGrafter"/>
</dbReference>
<dbReference type="AlphaFoldDB" id="A0A176WMM7"/>
<dbReference type="PROSITE" id="PS00455">
    <property type="entry name" value="AMP_BINDING"/>
    <property type="match status" value="1"/>
</dbReference>
<keyword evidence="5" id="KW-1185">Reference proteome</keyword>
<comment type="caution">
    <text evidence="4">The sequence shown here is derived from an EMBL/GenBank/DDBJ whole genome shotgun (WGS) entry which is preliminary data.</text>
</comment>
<dbReference type="GO" id="GO:0006631">
    <property type="term" value="P:fatty acid metabolic process"/>
    <property type="evidence" value="ECO:0007669"/>
    <property type="project" value="TreeGrafter"/>
</dbReference>
<organism evidence="4 5">
    <name type="scientific">Marchantia polymorpha subsp. ruderalis</name>
    <dbReference type="NCBI Taxonomy" id="1480154"/>
    <lineage>
        <taxon>Eukaryota</taxon>
        <taxon>Viridiplantae</taxon>
        <taxon>Streptophyta</taxon>
        <taxon>Embryophyta</taxon>
        <taxon>Marchantiophyta</taxon>
        <taxon>Marchantiopsida</taxon>
        <taxon>Marchantiidae</taxon>
        <taxon>Marchantiales</taxon>
        <taxon>Marchantiaceae</taxon>
        <taxon>Marchantia</taxon>
    </lineage>
</organism>
<dbReference type="Proteomes" id="UP000077202">
    <property type="component" value="Unassembled WGS sequence"/>
</dbReference>
<dbReference type="EMBL" id="LVLJ01000408">
    <property type="protein sequence ID" value="OAE34400.1"/>
    <property type="molecule type" value="Genomic_DNA"/>
</dbReference>
<dbReference type="InterPro" id="IPR020845">
    <property type="entry name" value="AMP-binding_CS"/>
</dbReference>
<feature type="domain" description="AMP-binding enzyme C-terminal" evidence="3">
    <location>
        <begin position="449"/>
        <end position="534"/>
    </location>
</feature>
<comment type="similarity">
    <text evidence="1">Belongs to the ATP-dependent AMP-binding enzyme family.</text>
</comment>
<evidence type="ECO:0000313" key="5">
    <source>
        <dbReference type="Proteomes" id="UP000077202"/>
    </source>
</evidence>
<evidence type="ECO:0000259" key="2">
    <source>
        <dbReference type="Pfam" id="PF00501"/>
    </source>
</evidence>
<dbReference type="InterPro" id="IPR025110">
    <property type="entry name" value="AMP-bd_C"/>
</dbReference>
<accession>A0A176WMM7</accession>